<evidence type="ECO:0000313" key="5">
    <source>
        <dbReference type="Proteomes" id="UP000246018"/>
    </source>
</evidence>
<dbReference type="PANTHER" id="PTHR42879">
    <property type="entry name" value="3-OXOACYL-(ACYL-CARRIER-PROTEIN) REDUCTASE"/>
    <property type="match status" value="1"/>
</dbReference>
<evidence type="ECO:0000256" key="1">
    <source>
        <dbReference type="ARBA" id="ARBA00006484"/>
    </source>
</evidence>
<dbReference type="Gene3D" id="3.40.50.720">
    <property type="entry name" value="NAD(P)-binding Rossmann-like Domain"/>
    <property type="match status" value="1"/>
</dbReference>
<keyword evidence="5" id="KW-1185">Reference proteome</keyword>
<gene>
    <name evidence="4" type="ORF">DDE18_04615</name>
</gene>
<evidence type="ECO:0000259" key="3">
    <source>
        <dbReference type="SMART" id="SM00822"/>
    </source>
</evidence>
<dbReference type="AlphaFoldDB" id="A0A2T8FD27"/>
<dbReference type="EMBL" id="QDGZ01000002">
    <property type="protein sequence ID" value="PVG83618.1"/>
    <property type="molecule type" value="Genomic_DNA"/>
</dbReference>
<dbReference type="InterPro" id="IPR036291">
    <property type="entry name" value="NAD(P)-bd_dom_sf"/>
</dbReference>
<evidence type="ECO:0000313" key="4">
    <source>
        <dbReference type="EMBL" id="PVG83618.1"/>
    </source>
</evidence>
<dbReference type="InterPro" id="IPR057326">
    <property type="entry name" value="KR_dom"/>
</dbReference>
<evidence type="ECO:0000256" key="2">
    <source>
        <dbReference type="ARBA" id="ARBA00023002"/>
    </source>
</evidence>
<dbReference type="RefSeq" id="WP_116571092.1">
    <property type="nucleotide sequence ID" value="NZ_QDGZ01000002.1"/>
</dbReference>
<comment type="caution">
    <text evidence="4">The sequence shown here is derived from an EMBL/GenBank/DDBJ whole genome shotgun (WGS) entry which is preliminary data.</text>
</comment>
<dbReference type="InterPro" id="IPR050259">
    <property type="entry name" value="SDR"/>
</dbReference>
<dbReference type="GO" id="GO:0016491">
    <property type="term" value="F:oxidoreductase activity"/>
    <property type="evidence" value="ECO:0007669"/>
    <property type="project" value="UniProtKB-KW"/>
</dbReference>
<protein>
    <submittedName>
        <fullName evidence="4">ABC transporter substrate-binding protein</fullName>
    </submittedName>
</protein>
<reference evidence="4 5" key="1">
    <citation type="submission" date="2018-04" db="EMBL/GenBank/DDBJ databases">
        <title>Genome of Nocardioides gansuensis WSJ-1.</title>
        <authorList>
            <person name="Wu S."/>
            <person name="Wang G."/>
        </authorList>
    </citation>
    <scope>NUCLEOTIDE SEQUENCE [LARGE SCALE GENOMIC DNA]</scope>
    <source>
        <strain evidence="4 5">WSJ-1</strain>
    </source>
</reference>
<dbReference type="Pfam" id="PF13561">
    <property type="entry name" value="adh_short_C2"/>
    <property type="match status" value="1"/>
</dbReference>
<organism evidence="4 5">
    <name type="scientific">Nocardioides gansuensis</name>
    <dbReference type="NCBI Taxonomy" id="2138300"/>
    <lineage>
        <taxon>Bacteria</taxon>
        <taxon>Bacillati</taxon>
        <taxon>Actinomycetota</taxon>
        <taxon>Actinomycetes</taxon>
        <taxon>Propionibacteriales</taxon>
        <taxon>Nocardioidaceae</taxon>
        <taxon>Nocardioides</taxon>
    </lineage>
</organism>
<proteinExistence type="inferred from homology"/>
<comment type="similarity">
    <text evidence="1">Belongs to the short-chain dehydrogenases/reductases (SDR) family.</text>
</comment>
<dbReference type="PANTHER" id="PTHR42879:SF6">
    <property type="entry name" value="NADPH-DEPENDENT REDUCTASE BACG"/>
    <property type="match status" value="1"/>
</dbReference>
<dbReference type="InterPro" id="IPR002347">
    <property type="entry name" value="SDR_fam"/>
</dbReference>
<dbReference type="SUPFAM" id="SSF51735">
    <property type="entry name" value="NAD(P)-binding Rossmann-fold domains"/>
    <property type="match status" value="1"/>
</dbReference>
<dbReference type="PRINTS" id="PR00081">
    <property type="entry name" value="GDHRDH"/>
</dbReference>
<accession>A0A2T8FD27</accession>
<name>A0A2T8FD27_9ACTN</name>
<feature type="domain" description="Ketoreductase" evidence="3">
    <location>
        <begin position="8"/>
        <end position="165"/>
    </location>
</feature>
<dbReference type="Proteomes" id="UP000246018">
    <property type="component" value="Unassembled WGS sequence"/>
</dbReference>
<dbReference type="SMART" id="SM00822">
    <property type="entry name" value="PKS_KR"/>
    <property type="match status" value="1"/>
</dbReference>
<sequence length="259" mass="27034">MELGLKGRRALVTGGSKGLGRAIALELAREGAAVAICSRNRAECDAVVAELRALGTTGWAYEADVTVGSDVDRLVEEAASELGGLDILVNNAGGARPGTFETLTDEDWQIDFDTKVGSIIRVCRAALPHLRASSAARIVNIGAVQGKAPDPTFCSTSALRAAGNNLTKVLAQQYGPEGILVNAVNIGLVTTPQWANIRQRKAPHLTADEFAATLTADVPLGRFGRDDEVSGVVTFLASDRASYVTGVLIDVAGGMGRYA</sequence>
<keyword evidence="2" id="KW-0560">Oxidoreductase</keyword>
<dbReference type="OrthoDB" id="9804774at2"/>
<dbReference type="PRINTS" id="PR00080">
    <property type="entry name" value="SDRFAMILY"/>
</dbReference>
<dbReference type="FunFam" id="3.40.50.720:FF:000084">
    <property type="entry name" value="Short-chain dehydrogenase reductase"/>
    <property type="match status" value="1"/>
</dbReference>
<dbReference type="CDD" id="cd05344">
    <property type="entry name" value="BKR_like_SDR_like"/>
    <property type="match status" value="1"/>
</dbReference>